<dbReference type="InterPro" id="IPR051043">
    <property type="entry name" value="Sulfatase_Mod_Factor_Kinase"/>
</dbReference>
<accession>A0A495J1S1</accession>
<dbReference type="InterPro" id="IPR016187">
    <property type="entry name" value="CTDL_fold"/>
</dbReference>
<dbReference type="EMBL" id="RBKU01000001">
    <property type="protein sequence ID" value="RKR82278.1"/>
    <property type="molecule type" value="Genomic_DNA"/>
</dbReference>
<dbReference type="AlphaFoldDB" id="A0A495J1S1"/>
<protein>
    <submittedName>
        <fullName evidence="2">Gliding motility-associated lipoprotein GldK</fullName>
    </submittedName>
</protein>
<gene>
    <name evidence="2" type="ORF">BDD43_2454</name>
</gene>
<dbReference type="PROSITE" id="PS51257">
    <property type="entry name" value="PROKAR_LIPOPROTEIN"/>
    <property type="match status" value="1"/>
</dbReference>
<dbReference type="Proteomes" id="UP000268007">
    <property type="component" value="Unassembled WGS sequence"/>
</dbReference>
<feature type="domain" description="Sulfatase-modifying factor enzyme-like" evidence="1">
    <location>
        <begin position="45"/>
        <end position="429"/>
    </location>
</feature>
<dbReference type="PANTHER" id="PTHR23150:SF19">
    <property type="entry name" value="FORMYLGLYCINE-GENERATING ENZYME"/>
    <property type="match status" value="1"/>
</dbReference>
<evidence type="ECO:0000259" key="1">
    <source>
        <dbReference type="Pfam" id="PF03781"/>
    </source>
</evidence>
<dbReference type="GO" id="GO:0120147">
    <property type="term" value="F:formylglycine-generating oxidase activity"/>
    <property type="evidence" value="ECO:0007669"/>
    <property type="project" value="TreeGrafter"/>
</dbReference>
<dbReference type="PANTHER" id="PTHR23150">
    <property type="entry name" value="SULFATASE MODIFYING FACTOR 1, 2"/>
    <property type="match status" value="1"/>
</dbReference>
<dbReference type="InterPro" id="IPR005532">
    <property type="entry name" value="SUMF_dom"/>
</dbReference>
<evidence type="ECO:0000313" key="3">
    <source>
        <dbReference type="Proteomes" id="UP000268007"/>
    </source>
</evidence>
<organism evidence="2 3">
    <name type="scientific">Mucilaginibacter gracilis</name>
    <dbReference type="NCBI Taxonomy" id="423350"/>
    <lineage>
        <taxon>Bacteria</taxon>
        <taxon>Pseudomonadati</taxon>
        <taxon>Bacteroidota</taxon>
        <taxon>Sphingobacteriia</taxon>
        <taxon>Sphingobacteriales</taxon>
        <taxon>Sphingobacteriaceae</taxon>
        <taxon>Mucilaginibacter</taxon>
    </lineage>
</organism>
<sequence length="462" mass="51362">MSANYRKIAIILGSALFCACKTSKIIYEVPTDVRPYTGKTLTAPPGMIYIPAGTIYESSTIKDSINADTSTRRVSLSSFFMDMTEVSNKQYRKFVDWVADSVAVTTYLKNDPKFFYNAKLKSKTASAKGAKADSVARMINWRNIDINGKVPFWQSHSEKFPGLVSMVNGRKTLNKDMLKFAYTHVQAGGPNAGKSVTDTIKIMPDNNVWQEDFPNSQSDFLVNNYFQLKGFDNYPVVGVTWKQARAYTGWRNIISASTLDRSLVELGLSFSLPTEAQWEYAASGGEQNMENATGNVQSKDQNVVPSYIQKKTKKILPIANFKQGEGDYTRDGAIQTVPVKSYAPNVFGLYNMAGNVAEWALDAYSPSAFEFVEDRDPVLLLDATDEDADVMKRKVVRGGSWKDNATDLNTATRNYEVQNVAHSYIGFRCTMAAPDLITEQVGTRKYLAPKKDKNAKVKASGK</sequence>
<dbReference type="SUPFAM" id="SSF56436">
    <property type="entry name" value="C-type lectin-like"/>
    <property type="match status" value="1"/>
</dbReference>
<keyword evidence="2" id="KW-0449">Lipoprotein</keyword>
<dbReference type="OrthoDB" id="9773278at2"/>
<dbReference type="Gene3D" id="3.90.1580.10">
    <property type="entry name" value="paralog of FGE (formylglycine-generating enzyme)"/>
    <property type="match status" value="1"/>
</dbReference>
<evidence type="ECO:0000313" key="2">
    <source>
        <dbReference type="EMBL" id="RKR82278.1"/>
    </source>
</evidence>
<reference evidence="2 3" key="1">
    <citation type="submission" date="2018-10" db="EMBL/GenBank/DDBJ databases">
        <title>Genomic Encyclopedia of Archaeal and Bacterial Type Strains, Phase II (KMG-II): from individual species to whole genera.</title>
        <authorList>
            <person name="Goeker M."/>
        </authorList>
    </citation>
    <scope>NUCLEOTIDE SEQUENCE [LARGE SCALE GENOMIC DNA]</scope>
    <source>
        <strain evidence="2 3">DSM 18602</strain>
    </source>
</reference>
<name>A0A495J1S1_9SPHI</name>
<keyword evidence="3" id="KW-1185">Reference proteome</keyword>
<dbReference type="RefSeq" id="WP_121197899.1">
    <property type="nucleotide sequence ID" value="NZ_RBKU01000001.1"/>
</dbReference>
<dbReference type="InterPro" id="IPR042095">
    <property type="entry name" value="SUMF_sf"/>
</dbReference>
<comment type="caution">
    <text evidence="2">The sequence shown here is derived from an EMBL/GenBank/DDBJ whole genome shotgun (WGS) entry which is preliminary data.</text>
</comment>
<dbReference type="Pfam" id="PF03781">
    <property type="entry name" value="FGE-sulfatase"/>
    <property type="match status" value="1"/>
</dbReference>
<proteinExistence type="predicted"/>